<keyword evidence="2" id="KW-0472">Membrane</keyword>
<dbReference type="PANTHER" id="PTHR34222">
    <property type="entry name" value="GAG_PRE-INTEGRS DOMAIN-CONTAINING PROTEIN"/>
    <property type="match status" value="1"/>
</dbReference>
<dbReference type="InterPro" id="IPR013103">
    <property type="entry name" value="RVT_2"/>
</dbReference>
<evidence type="ECO:0000313" key="2">
    <source>
        <dbReference type="EMBL" id="GAA0164926.1"/>
    </source>
</evidence>
<evidence type="ECO:0000259" key="1">
    <source>
        <dbReference type="Pfam" id="PF07727"/>
    </source>
</evidence>
<dbReference type="AlphaFoldDB" id="A0AAV3QNT5"/>
<accession>A0AAV3QNT5</accession>
<evidence type="ECO:0000313" key="3">
    <source>
        <dbReference type="Proteomes" id="UP001454036"/>
    </source>
</evidence>
<dbReference type="Proteomes" id="UP001454036">
    <property type="component" value="Unassembled WGS sequence"/>
</dbReference>
<dbReference type="EMBL" id="BAABME010005197">
    <property type="protein sequence ID" value="GAA0164926.1"/>
    <property type="molecule type" value="Genomic_DNA"/>
</dbReference>
<keyword evidence="3" id="KW-1185">Reference proteome</keyword>
<keyword evidence="2" id="KW-0675">Receptor</keyword>
<dbReference type="SUPFAM" id="SSF56672">
    <property type="entry name" value="DNA/RNA polymerases"/>
    <property type="match status" value="1"/>
</dbReference>
<feature type="domain" description="Reverse transcriptase Ty1/copia-type" evidence="1">
    <location>
        <begin position="122"/>
        <end position="268"/>
    </location>
</feature>
<sequence>MMQFLIGLTDEYDAIRNQILVMDPLPTVGKCYSIVIKVEKEKHVQDLKFGTGENSTMQVFSRNRHYQAKVDKSHLKCDNCVKKRHVRVALAHKIRPCSFKQAKESQDWVQAMNNELEALENNETWEVVDLPEGHKPIGCRWAYKIKCKQDGSIDKYKARLLAKGYNQIEDVNYFDSFTPVVKVVIVRILLAIVAAQQWNLHQMDINNAFLHGYLDEDIYMVPPEGYQKASLRKVCKLKRSLYGLKQASRQCNLEFTSRLLQYGFRQSYHEG</sequence>
<dbReference type="PANTHER" id="PTHR34222:SF99">
    <property type="entry name" value="PROTEIN, PUTATIVE-RELATED"/>
    <property type="match status" value="1"/>
</dbReference>
<protein>
    <submittedName>
        <fullName evidence="2">Transmembrane signal receptor</fullName>
    </submittedName>
</protein>
<reference evidence="2 3" key="1">
    <citation type="submission" date="2024-01" db="EMBL/GenBank/DDBJ databases">
        <title>The complete chloroplast genome sequence of Lithospermum erythrorhizon: insights into the phylogenetic relationship among Boraginaceae species and the maternal lineages of purple gromwells.</title>
        <authorList>
            <person name="Okada T."/>
            <person name="Watanabe K."/>
        </authorList>
    </citation>
    <scope>NUCLEOTIDE SEQUENCE [LARGE SCALE GENOMIC DNA]</scope>
</reference>
<organism evidence="2 3">
    <name type="scientific">Lithospermum erythrorhizon</name>
    <name type="common">Purple gromwell</name>
    <name type="synonym">Lithospermum officinale var. erythrorhizon</name>
    <dbReference type="NCBI Taxonomy" id="34254"/>
    <lineage>
        <taxon>Eukaryota</taxon>
        <taxon>Viridiplantae</taxon>
        <taxon>Streptophyta</taxon>
        <taxon>Embryophyta</taxon>
        <taxon>Tracheophyta</taxon>
        <taxon>Spermatophyta</taxon>
        <taxon>Magnoliopsida</taxon>
        <taxon>eudicotyledons</taxon>
        <taxon>Gunneridae</taxon>
        <taxon>Pentapetalae</taxon>
        <taxon>asterids</taxon>
        <taxon>lamiids</taxon>
        <taxon>Boraginales</taxon>
        <taxon>Boraginaceae</taxon>
        <taxon>Boraginoideae</taxon>
        <taxon>Lithospermeae</taxon>
        <taxon>Lithospermum</taxon>
    </lineage>
</organism>
<keyword evidence="2" id="KW-0812">Transmembrane</keyword>
<name>A0AAV3QNT5_LITER</name>
<gene>
    <name evidence="2" type="ORF">LIER_20452</name>
</gene>
<proteinExistence type="predicted"/>
<comment type="caution">
    <text evidence="2">The sequence shown here is derived from an EMBL/GenBank/DDBJ whole genome shotgun (WGS) entry which is preliminary data.</text>
</comment>
<dbReference type="Pfam" id="PF07727">
    <property type="entry name" value="RVT_2"/>
    <property type="match status" value="1"/>
</dbReference>
<dbReference type="InterPro" id="IPR043502">
    <property type="entry name" value="DNA/RNA_pol_sf"/>
</dbReference>